<sequence>MSAATGVSKDTLRYYEREGLLPPAPKAANGYRNYDNDALRRVRFIKRAQHVGFTLEEVRFLMALKTDSGACCQDVRTVAVQKRGEIEHKIMIMQAMSAALSDLINVCIHDERSVDECPILGALERSLAVSGAPAGETVPPR</sequence>
<dbReference type="InterPro" id="IPR009061">
    <property type="entry name" value="DNA-bd_dom_put_sf"/>
</dbReference>
<dbReference type="SMART" id="SM00422">
    <property type="entry name" value="HTH_MERR"/>
    <property type="match status" value="1"/>
</dbReference>
<dbReference type="InterPro" id="IPR015358">
    <property type="entry name" value="Tscrpt_reg_MerR_DNA-bd"/>
</dbReference>
<dbReference type="GO" id="GO:0003700">
    <property type="term" value="F:DNA-binding transcription factor activity"/>
    <property type="evidence" value="ECO:0007669"/>
    <property type="project" value="InterPro"/>
</dbReference>
<keyword evidence="3" id="KW-0804">Transcription</keyword>
<keyword evidence="1" id="KW-0805">Transcription regulation</keyword>
<dbReference type="SUPFAM" id="SSF46955">
    <property type="entry name" value="Putative DNA-binding domain"/>
    <property type="match status" value="1"/>
</dbReference>
<proteinExistence type="predicted"/>
<evidence type="ECO:0000256" key="3">
    <source>
        <dbReference type="ARBA" id="ARBA00023163"/>
    </source>
</evidence>
<accession>T1C862</accession>
<evidence type="ECO:0000313" key="5">
    <source>
        <dbReference type="EMBL" id="EQD77118.1"/>
    </source>
</evidence>
<dbReference type="Gene3D" id="1.10.1660.10">
    <property type="match status" value="1"/>
</dbReference>
<dbReference type="PANTHER" id="PTHR30204">
    <property type="entry name" value="REDOX-CYCLING DRUG-SENSING TRANSCRIPTIONAL ACTIVATOR SOXR"/>
    <property type="match status" value="1"/>
</dbReference>
<reference evidence="5" key="1">
    <citation type="submission" date="2013-08" db="EMBL/GenBank/DDBJ databases">
        <authorList>
            <person name="Mendez C."/>
            <person name="Richter M."/>
            <person name="Ferrer M."/>
            <person name="Sanchez J."/>
        </authorList>
    </citation>
    <scope>NUCLEOTIDE SEQUENCE</scope>
</reference>
<evidence type="ECO:0000259" key="4">
    <source>
        <dbReference type="PROSITE" id="PS50937"/>
    </source>
</evidence>
<organism evidence="5">
    <name type="scientific">mine drainage metagenome</name>
    <dbReference type="NCBI Taxonomy" id="410659"/>
    <lineage>
        <taxon>unclassified sequences</taxon>
        <taxon>metagenomes</taxon>
        <taxon>ecological metagenomes</taxon>
    </lineage>
</organism>
<dbReference type="Pfam" id="PF09278">
    <property type="entry name" value="MerR-DNA-bind"/>
    <property type="match status" value="1"/>
</dbReference>
<dbReference type="GO" id="GO:0003677">
    <property type="term" value="F:DNA binding"/>
    <property type="evidence" value="ECO:0007669"/>
    <property type="project" value="UniProtKB-KW"/>
</dbReference>
<gene>
    <name evidence="5" type="ORF">B1B_01242</name>
</gene>
<feature type="domain" description="HTH merR-type" evidence="4">
    <location>
        <begin position="1"/>
        <end position="64"/>
    </location>
</feature>
<name>T1C862_9ZZZZ</name>
<dbReference type="PRINTS" id="PR00040">
    <property type="entry name" value="HTHMERR"/>
</dbReference>
<dbReference type="CDD" id="cd04770">
    <property type="entry name" value="HTH_HMRTR"/>
    <property type="match status" value="1"/>
</dbReference>
<dbReference type="PANTHER" id="PTHR30204:SF94">
    <property type="entry name" value="HEAVY METAL-DEPENDENT TRANSCRIPTIONAL REGULATOR HI_0293-RELATED"/>
    <property type="match status" value="1"/>
</dbReference>
<dbReference type="InterPro" id="IPR047057">
    <property type="entry name" value="MerR_fam"/>
</dbReference>
<evidence type="ECO:0000256" key="1">
    <source>
        <dbReference type="ARBA" id="ARBA00023015"/>
    </source>
</evidence>
<reference evidence="5" key="2">
    <citation type="journal article" date="2014" name="ISME J.">
        <title>Microbial stratification in low pH oxic and suboxic macroscopic growths along an acid mine drainage.</title>
        <authorList>
            <person name="Mendez-Garcia C."/>
            <person name="Mesa V."/>
            <person name="Sprenger R.R."/>
            <person name="Richter M."/>
            <person name="Diez M.S."/>
            <person name="Solano J."/>
            <person name="Bargiela R."/>
            <person name="Golyshina O.V."/>
            <person name="Manteca A."/>
            <person name="Ramos J.L."/>
            <person name="Gallego J.R."/>
            <person name="Llorente I."/>
            <person name="Martins Dos Santos V.A."/>
            <person name="Jensen O.N."/>
            <person name="Pelaez A.I."/>
            <person name="Sanchez J."/>
            <person name="Ferrer M."/>
        </authorList>
    </citation>
    <scope>NUCLEOTIDE SEQUENCE</scope>
</reference>
<protein>
    <submittedName>
        <fullName evidence="5">MerR family transcriptional regulator</fullName>
    </submittedName>
</protein>
<keyword evidence="2" id="KW-0238">DNA-binding</keyword>
<dbReference type="InterPro" id="IPR000551">
    <property type="entry name" value="MerR-type_HTH_dom"/>
</dbReference>
<dbReference type="PROSITE" id="PS50937">
    <property type="entry name" value="HTH_MERR_2"/>
    <property type="match status" value="1"/>
</dbReference>
<dbReference type="AlphaFoldDB" id="T1C862"/>
<comment type="caution">
    <text evidence="5">The sequence shown here is derived from an EMBL/GenBank/DDBJ whole genome shotgun (WGS) entry which is preliminary data.</text>
</comment>
<dbReference type="Pfam" id="PF00376">
    <property type="entry name" value="MerR"/>
    <property type="match status" value="1"/>
</dbReference>
<dbReference type="EMBL" id="AUZY01000873">
    <property type="protein sequence ID" value="EQD77118.1"/>
    <property type="molecule type" value="Genomic_DNA"/>
</dbReference>
<evidence type="ECO:0000256" key="2">
    <source>
        <dbReference type="ARBA" id="ARBA00023125"/>
    </source>
</evidence>